<dbReference type="Gene3D" id="1.50.10.10">
    <property type="match status" value="1"/>
</dbReference>
<dbReference type="GO" id="GO:0005975">
    <property type="term" value="P:carbohydrate metabolic process"/>
    <property type="evidence" value="ECO:0007669"/>
    <property type="project" value="InterPro"/>
</dbReference>
<dbReference type="PANTHER" id="PTHR33886:SF8">
    <property type="entry name" value="UNSATURATED RHAMNOGALACTURONAN HYDROLASE (EUROFUNG)"/>
    <property type="match status" value="1"/>
</dbReference>
<dbReference type="PANTHER" id="PTHR33886">
    <property type="entry name" value="UNSATURATED RHAMNOGALACTURONAN HYDROLASE (EUROFUNG)"/>
    <property type="match status" value="1"/>
</dbReference>
<dbReference type="VEuPathDB" id="FungiDB:jhhlp_008347"/>
<dbReference type="InterPro" id="IPR008928">
    <property type="entry name" value="6-hairpin_glycosidase_sf"/>
</dbReference>
<evidence type="ECO:0000313" key="2">
    <source>
        <dbReference type="EMBL" id="PKS04981.1"/>
    </source>
</evidence>
<dbReference type="InterPro" id="IPR010905">
    <property type="entry name" value="Glyco_hydro_88"/>
</dbReference>
<dbReference type="GO" id="GO:0016787">
    <property type="term" value="F:hydrolase activity"/>
    <property type="evidence" value="ECO:0007669"/>
    <property type="project" value="UniProtKB-KW"/>
</dbReference>
<keyword evidence="3" id="KW-1185">Reference proteome</keyword>
<organism evidence="2 3">
    <name type="scientific">Lomentospora prolificans</name>
    <dbReference type="NCBI Taxonomy" id="41688"/>
    <lineage>
        <taxon>Eukaryota</taxon>
        <taxon>Fungi</taxon>
        <taxon>Dikarya</taxon>
        <taxon>Ascomycota</taxon>
        <taxon>Pezizomycotina</taxon>
        <taxon>Sordariomycetes</taxon>
        <taxon>Hypocreomycetidae</taxon>
        <taxon>Microascales</taxon>
        <taxon>Microascaceae</taxon>
        <taxon>Lomentospora</taxon>
    </lineage>
</organism>
<dbReference type="InterPro" id="IPR052043">
    <property type="entry name" value="PolySaccharide_Degr_Enz"/>
</dbReference>
<sequence length="420" mass="47855">KFPGIIFPELLGAWVDIVVIAAKVCTEEALLKRTPADGQVEGNSYADTMPLEEHGLKSADVHDKVQRLIRELVNIKDTTGEFLLKLDDGRIIDTKGWNDWEWTHGVGLYGIWKYYEMTGDPEYLEIIESWFRNRFAEGHKGKNINTMAVFLTLAYVYEKTGNQTYLPWLDSWAEWAMHDLGRTKYGGMQHTTYLEINDEQLWDDTLMMTVMPLAKIGLVLNRPHYVAEAKKQFLLHIQYLQDSPTGLFFHGWTFADGGHNFARARWARGNAWVTIVIPEFVELLGLQSDDPLRFHLLNTLDAQISALVPLQAENGLWRTLLDVPEEEGSYVEASATAGFAYGMLKAQRKRYVGKEYEATAIRAIKAVIDNISPEGELLNTSFGTGMGHDLQHYKDIPRTSMPYGQAMAMMALVEFLRVYY</sequence>
<accession>A0A2N3MXS4</accession>
<protein>
    <recommendedName>
        <fullName evidence="4">Glycosyl hydrolase family 88</fullName>
    </recommendedName>
</protein>
<proteinExistence type="predicted"/>
<name>A0A2N3MXS4_9PEZI</name>
<evidence type="ECO:0008006" key="4">
    <source>
        <dbReference type="Google" id="ProtNLM"/>
    </source>
</evidence>
<dbReference type="SUPFAM" id="SSF48208">
    <property type="entry name" value="Six-hairpin glycosidases"/>
    <property type="match status" value="1"/>
</dbReference>
<dbReference type="STRING" id="41688.A0A2N3MXS4"/>
<reference evidence="2 3" key="1">
    <citation type="journal article" date="2017" name="G3 (Bethesda)">
        <title>First Draft Genome Sequence of the Pathogenic Fungus Lomentospora prolificans (Formerly Scedosporium prolificans).</title>
        <authorList>
            <person name="Luo R."/>
            <person name="Zimin A."/>
            <person name="Workman R."/>
            <person name="Fan Y."/>
            <person name="Pertea G."/>
            <person name="Grossman N."/>
            <person name="Wear M.P."/>
            <person name="Jia B."/>
            <person name="Miller H."/>
            <person name="Casadevall A."/>
            <person name="Timp W."/>
            <person name="Zhang S.X."/>
            <person name="Salzberg S.L."/>
        </authorList>
    </citation>
    <scope>NUCLEOTIDE SEQUENCE [LARGE SCALE GENOMIC DNA]</scope>
    <source>
        <strain evidence="2 3">JHH-5317</strain>
    </source>
</reference>
<dbReference type="EMBL" id="NLAX01001623">
    <property type="protein sequence ID" value="PKS04981.1"/>
    <property type="molecule type" value="Genomic_DNA"/>
</dbReference>
<comment type="caution">
    <text evidence="2">The sequence shown here is derived from an EMBL/GenBank/DDBJ whole genome shotgun (WGS) entry which is preliminary data.</text>
</comment>
<dbReference type="InParanoid" id="A0A2N3MXS4"/>
<dbReference type="Pfam" id="PF07470">
    <property type="entry name" value="Glyco_hydro_88"/>
    <property type="match status" value="1"/>
</dbReference>
<dbReference type="OrthoDB" id="2305845at2759"/>
<dbReference type="AlphaFoldDB" id="A0A2N3MXS4"/>
<dbReference type="InterPro" id="IPR012341">
    <property type="entry name" value="6hp_glycosidase-like_sf"/>
</dbReference>
<keyword evidence="1" id="KW-0378">Hydrolase</keyword>
<gene>
    <name evidence="2" type="ORF">jhhlp_008347</name>
</gene>
<evidence type="ECO:0000256" key="1">
    <source>
        <dbReference type="ARBA" id="ARBA00022801"/>
    </source>
</evidence>
<evidence type="ECO:0000313" key="3">
    <source>
        <dbReference type="Proteomes" id="UP000233524"/>
    </source>
</evidence>
<dbReference type="Proteomes" id="UP000233524">
    <property type="component" value="Unassembled WGS sequence"/>
</dbReference>
<feature type="non-terminal residue" evidence="2">
    <location>
        <position position="1"/>
    </location>
</feature>